<name>A0A366I6R8_9FIRM</name>
<keyword evidence="5" id="KW-1185">Reference proteome</keyword>
<accession>A0A366I6R8</accession>
<evidence type="ECO:0000313" key="5">
    <source>
        <dbReference type="Proteomes" id="UP000253490"/>
    </source>
</evidence>
<evidence type="ECO:0000259" key="3">
    <source>
        <dbReference type="PROSITE" id="PS51866"/>
    </source>
</evidence>
<reference evidence="4 5" key="1">
    <citation type="submission" date="2018-06" db="EMBL/GenBank/DDBJ databases">
        <title>Genomic Encyclopedia of Type Strains, Phase IV (KMG-IV): sequencing the most valuable type-strain genomes for metagenomic binning, comparative biology and taxonomic classification.</title>
        <authorList>
            <person name="Goeker M."/>
        </authorList>
    </citation>
    <scope>NUCLEOTIDE SEQUENCE [LARGE SCALE GENOMIC DNA]</scope>
    <source>
        <strain evidence="4 5">DSM 22112</strain>
    </source>
</reference>
<comment type="caution">
    <text evidence="4">The sequence shown here is derived from an EMBL/GenBank/DDBJ whole genome shotgun (WGS) entry which is preliminary data.</text>
</comment>
<evidence type="ECO:0000256" key="1">
    <source>
        <dbReference type="ARBA" id="ARBA00022505"/>
    </source>
</evidence>
<evidence type="ECO:0000313" key="4">
    <source>
        <dbReference type="EMBL" id="RBP64417.1"/>
    </source>
</evidence>
<proteinExistence type="predicted"/>
<keyword evidence="1 2" id="KW-0500">Molybdenum</keyword>
<dbReference type="Proteomes" id="UP000253490">
    <property type="component" value="Unassembled WGS sequence"/>
</dbReference>
<dbReference type="NCBIfam" id="TIGR01764">
    <property type="entry name" value="excise"/>
    <property type="match status" value="1"/>
</dbReference>
<dbReference type="InterPro" id="IPR041657">
    <property type="entry name" value="HTH_17"/>
</dbReference>
<dbReference type="Pfam" id="PF12728">
    <property type="entry name" value="HTH_17"/>
    <property type="match status" value="1"/>
</dbReference>
<dbReference type="OrthoDB" id="9804758at2"/>
<dbReference type="GO" id="GO:0003677">
    <property type="term" value="F:DNA binding"/>
    <property type="evidence" value="ECO:0007669"/>
    <property type="project" value="InterPro"/>
</dbReference>
<dbReference type="PROSITE" id="PS51866">
    <property type="entry name" value="MOP"/>
    <property type="match status" value="1"/>
</dbReference>
<organism evidence="4 5">
    <name type="scientific">Alkalibaculum bacchi</name>
    <dbReference type="NCBI Taxonomy" id="645887"/>
    <lineage>
        <taxon>Bacteria</taxon>
        <taxon>Bacillati</taxon>
        <taxon>Bacillota</taxon>
        <taxon>Clostridia</taxon>
        <taxon>Eubacteriales</taxon>
        <taxon>Eubacteriaceae</taxon>
        <taxon>Alkalibaculum</taxon>
    </lineage>
</organism>
<protein>
    <submittedName>
        <fullName evidence="4">Molybdopterin-binding protein</fullName>
    </submittedName>
</protein>
<dbReference type="InterPro" id="IPR008995">
    <property type="entry name" value="Mo/tungstate-bd_C_term_dom"/>
</dbReference>
<dbReference type="EMBL" id="QNRX01000008">
    <property type="protein sequence ID" value="RBP64417.1"/>
    <property type="molecule type" value="Genomic_DNA"/>
</dbReference>
<dbReference type="InterPro" id="IPR010093">
    <property type="entry name" value="SinI_DNA-bd"/>
</dbReference>
<dbReference type="RefSeq" id="WP_113920567.1">
    <property type="nucleotide sequence ID" value="NZ_QNRX01000008.1"/>
</dbReference>
<gene>
    <name evidence="4" type="ORF">DES36_10830</name>
</gene>
<dbReference type="Gene3D" id="2.40.50.100">
    <property type="match status" value="1"/>
</dbReference>
<dbReference type="InterPro" id="IPR005116">
    <property type="entry name" value="Transp-assoc_OB_typ1"/>
</dbReference>
<dbReference type="GO" id="GO:0015689">
    <property type="term" value="P:molybdate ion transport"/>
    <property type="evidence" value="ECO:0007669"/>
    <property type="project" value="InterPro"/>
</dbReference>
<feature type="domain" description="Mop" evidence="3">
    <location>
        <begin position="109"/>
        <end position="173"/>
    </location>
</feature>
<evidence type="ECO:0000256" key="2">
    <source>
        <dbReference type="PROSITE-ProRule" id="PRU01213"/>
    </source>
</evidence>
<dbReference type="AlphaFoldDB" id="A0A366I6R8"/>
<dbReference type="InterPro" id="IPR004606">
    <property type="entry name" value="Mop_domain"/>
</dbReference>
<sequence length="173" mass="19332">MQEEVLYTPEELANKLKLSKYTIYEMTKRGDISAHHIGRSIRVSQTQLDLYLMNTGKAENVFDGEIITEGNLKFAVTNGVKISISTELEGQVKIAIRSEDIIIGKEAFKSSARNVHKGVVEDVEVDDISVKVLLNIGIPLRILITKASMIEMDIKKGDEFYAIFKAMSVVVLK</sequence>
<dbReference type="SUPFAM" id="SSF50331">
    <property type="entry name" value="MOP-like"/>
    <property type="match status" value="1"/>
</dbReference>
<dbReference type="Pfam" id="PF03459">
    <property type="entry name" value="TOBE"/>
    <property type="match status" value="1"/>
</dbReference>